<protein>
    <recommendedName>
        <fullName evidence="5">DUF2789 domain-containing protein</fullName>
    </recommendedName>
</protein>
<dbReference type="AlphaFoldDB" id="A0A0P9NDU6"/>
<dbReference type="EMBL" id="RBOW01000828">
    <property type="protein sequence ID" value="RMN21639.1"/>
    <property type="molecule type" value="Genomic_DNA"/>
</dbReference>
<dbReference type="Gene3D" id="1.10.10.1130">
    <property type="entry name" value="Uncharacterised protein PF10982, DUF2789"/>
    <property type="match status" value="1"/>
</dbReference>
<name>A0A0P9NDU6_PSECA</name>
<proteinExistence type="predicted"/>
<evidence type="ECO:0000313" key="1">
    <source>
        <dbReference type="EMBL" id="KPW81711.1"/>
    </source>
</evidence>
<reference evidence="2 4" key="2">
    <citation type="submission" date="2018-08" db="EMBL/GenBank/DDBJ databases">
        <title>Recombination of ecologically and evolutionarily significant loci maintains genetic cohesion in the Pseudomonas syringae species complex.</title>
        <authorList>
            <person name="Dillon M."/>
            <person name="Thakur S."/>
            <person name="Almeida R.N.D."/>
            <person name="Weir B.S."/>
            <person name="Guttman D.S."/>
        </authorList>
    </citation>
    <scope>NUCLEOTIDE SEQUENCE [LARGE SCALE GENOMIC DNA]</scope>
    <source>
        <strain evidence="2 4">ICMP 2821</strain>
    </source>
</reference>
<accession>A0A0P9NDU6</accession>
<evidence type="ECO:0000313" key="3">
    <source>
        <dbReference type="Proteomes" id="UP000050564"/>
    </source>
</evidence>
<dbReference type="Proteomes" id="UP000281372">
    <property type="component" value="Unassembled WGS sequence"/>
</dbReference>
<dbReference type="RefSeq" id="WP_054998569.1">
    <property type="nucleotide sequence ID" value="NZ_FNKU01000001.1"/>
</dbReference>
<evidence type="ECO:0008006" key="5">
    <source>
        <dbReference type="Google" id="ProtNLM"/>
    </source>
</evidence>
<dbReference type="Proteomes" id="UP000050564">
    <property type="component" value="Unassembled WGS sequence"/>
</dbReference>
<organism evidence="1 3">
    <name type="scientific">Pseudomonas cannabina</name>
    <dbReference type="NCBI Taxonomy" id="86840"/>
    <lineage>
        <taxon>Bacteria</taxon>
        <taxon>Pseudomonadati</taxon>
        <taxon>Pseudomonadota</taxon>
        <taxon>Gammaproteobacteria</taxon>
        <taxon>Pseudomonadales</taxon>
        <taxon>Pseudomonadaceae</taxon>
        <taxon>Pseudomonas</taxon>
    </lineage>
</organism>
<evidence type="ECO:0000313" key="2">
    <source>
        <dbReference type="EMBL" id="RMN21639.1"/>
    </source>
</evidence>
<dbReference type="PATRIC" id="fig|86840.3.peg.99"/>
<dbReference type="InterPro" id="IPR038086">
    <property type="entry name" value="DUF2789_sf"/>
</dbReference>
<dbReference type="Pfam" id="PF10982">
    <property type="entry name" value="DUF2789"/>
    <property type="match status" value="1"/>
</dbReference>
<sequence length="79" mass="8817">MELNTNTLNDLFTQLGLDSEDKDIDAFVAAHRLQDGVKLIDADFWTPAQAAFLKEGLHQDAEWAPVIDDLNVLLHDAPE</sequence>
<dbReference type="InterPro" id="IPR021250">
    <property type="entry name" value="DUF2789"/>
</dbReference>
<reference evidence="1 3" key="1">
    <citation type="submission" date="2015-09" db="EMBL/GenBank/DDBJ databases">
        <title>Genome announcement of multiple Pseudomonas syringae strains.</title>
        <authorList>
            <person name="Thakur S."/>
            <person name="Wang P.W."/>
            <person name="Gong Y."/>
            <person name="Weir B.S."/>
            <person name="Guttman D.S."/>
        </authorList>
    </citation>
    <scope>NUCLEOTIDE SEQUENCE [LARGE SCALE GENOMIC DNA]</scope>
    <source>
        <strain evidence="1 3">ICMP2823</strain>
    </source>
</reference>
<evidence type="ECO:0000313" key="4">
    <source>
        <dbReference type="Proteomes" id="UP000281372"/>
    </source>
</evidence>
<comment type="caution">
    <text evidence="1">The sequence shown here is derived from an EMBL/GenBank/DDBJ whole genome shotgun (WGS) entry which is preliminary data.</text>
</comment>
<dbReference type="EMBL" id="LJPX01000016">
    <property type="protein sequence ID" value="KPW81711.1"/>
    <property type="molecule type" value="Genomic_DNA"/>
</dbReference>
<gene>
    <name evidence="1" type="ORF">ALO81_00076</name>
    <name evidence="2" type="ORF">ALQ64_01673</name>
</gene>